<dbReference type="SUPFAM" id="SSF141571">
    <property type="entry name" value="Pentapeptide repeat-like"/>
    <property type="match status" value="1"/>
</dbReference>
<proteinExistence type="predicted"/>
<gene>
    <name evidence="1" type="ORF">GCM10009546_17040</name>
</gene>
<evidence type="ECO:0000313" key="2">
    <source>
        <dbReference type="Proteomes" id="UP001501427"/>
    </source>
</evidence>
<dbReference type="EMBL" id="BAAAHD010000016">
    <property type="protein sequence ID" value="GAA0555619.1"/>
    <property type="molecule type" value="Genomic_DNA"/>
</dbReference>
<reference evidence="1 2" key="1">
    <citation type="journal article" date="2019" name="Int. J. Syst. Evol. Microbiol.">
        <title>The Global Catalogue of Microorganisms (GCM) 10K type strain sequencing project: providing services to taxonomists for standard genome sequencing and annotation.</title>
        <authorList>
            <consortium name="The Broad Institute Genomics Platform"/>
            <consortium name="The Broad Institute Genome Sequencing Center for Infectious Disease"/>
            <person name="Wu L."/>
            <person name="Ma J."/>
        </authorList>
    </citation>
    <scope>NUCLEOTIDE SEQUENCE [LARGE SCALE GENOMIC DNA]</scope>
    <source>
        <strain evidence="1 2">JCM 10667</strain>
    </source>
</reference>
<organism evidence="1 2">
    <name type="scientific">Actinomadura livida</name>
    <dbReference type="NCBI Taxonomy" id="79909"/>
    <lineage>
        <taxon>Bacteria</taxon>
        <taxon>Bacillati</taxon>
        <taxon>Actinomycetota</taxon>
        <taxon>Actinomycetes</taxon>
        <taxon>Streptosporangiales</taxon>
        <taxon>Thermomonosporaceae</taxon>
        <taxon>Actinomadura</taxon>
    </lineage>
</organism>
<dbReference type="Proteomes" id="UP001501427">
    <property type="component" value="Unassembled WGS sequence"/>
</dbReference>
<keyword evidence="2" id="KW-1185">Reference proteome</keyword>
<evidence type="ECO:0000313" key="1">
    <source>
        <dbReference type="EMBL" id="GAA0555619.1"/>
    </source>
</evidence>
<dbReference type="InterPro" id="IPR001646">
    <property type="entry name" value="5peptide_repeat"/>
</dbReference>
<sequence length="299" mass="32063">MGVGNCIPAERSGAWAARRENGGRGTGEDGEDVPERLDLKADCANCFGLCCVALPFAKSADFAVDKDAGEPCRNLLADFRCGIHANLREKGFQGCTVFDCFGAGQKVSQGTFGGRDWRRAPEVARQMFQVFPVMRQLHELLRYLDEALALPSAEPVRGEVRRALDDVVRLTGAGPAELLDLDVAAVRGRVNVLLLRASELVRSGVPGRPKSMRGADLIGAKLTGADLRGADLRGAYLIAADLRRADLRSADLIGADLRDADLRGADLTGAVFLTRAQLDSARGDSRTRVPAALGRPAHW</sequence>
<accession>A0ABN1DYN4</accession>
<dbReference type="PANTHER" id="PTHR14136:SF37">
    <property type="entry name" value="PENTAPEPTIDE REPEAT-CONTAINING PROTEIN"/>
    <property type="match status" value="1"/>
</dbReference>
<comment type="caution">
    <text evidence="1">The sequence shown here is derived from an EMBL/GenBank/DDBJ whole genome shotgun (WGS) entry which is preliminary data.</text>
</comment>
<dbReference type="InterPro" id="IPR051082">
    <property type="entry name" value="Pentapeptide-BTB/POZ_domain"/>
</dbReference>
<dbReference type="Pfam" id="PF00805">
    <property type="entry name" value="Pentapeptide"/>
    <property type="match status" value="1"/>
</dbReference>
<dbReference type="Gene3D" id="2.160.20.80">
    <property type="entry name" value="E3 ubiquitin-protein ligase SopA"/>
    <property type="match status" value="1"/>
</dbReference>
<name>A0ABN1DYN4_9ACTN</name>
<dbReference type="PANTHER" id="PTHR14136">
    <property type="entry name" value="BTB_POZ DOMAIN-CONTAINING PROTEIN KCTD9"/>
    <property type="match status" value="1"/>
</dbReference>
<protein>
    <submittedName>
        <fullName evidence="1">Pentapeptide repeat-containing protein</fullName>
    </submittedName>
</protein>